<name>A0AAU7PIB4_9CAUD</name>
<dbReference type="InterPro" id="IPR019226">
    <property type="entry name" value="DUF2158"/>
</dbReference>
<reference evidence="1" key="1">
    <citation type="submission" date="2024-04" db="EMBL/GenBank/DDBJ databases">
        <authorList>
            <person name="Jaglan A.B."/>
            <person name="Vashisth M."/>
            <person name="Anand T."/>
            <person name="Virmani N."/>
            <person name="Bera B."/>
            <person name="Vaid R."/>
        </authorList>
    </citation>
    <scope>NUCLEOTIDE SEQUENCE</scope>
</reference>
<protein>
    <recommendedName>
        <fullName evidence="2">DUF2158 domain-containing protein</fullName>
    </recommendedName>
</protein>
<accession>A0AAU7PIB4</accession>
<dbReference type="Pfam" id="PF09926">
    <property type="entry name" value="DUF2158"/>
    <property type="match status" value="1"/>
</dbReference>
<sequence>MIKEGQLVRLKSGGPDMVVERIFERPLTSNGVISIVKYAACSWMNESNVKQVEDFAFPALEIIGE</sequence>
<proteinExistence type="predicted"/>
<dbReference type="EMBL" id="PP595732">
    <property type="protein sequence ID" value="XBS49922.1"/>
    <property type="molecule type" value="Genomic_DNA"/>
</dbReference>
<evidence type="ECO:0000313" key="1">
    <source>
        <dbReference type="EMBL" id="XBS49922.1"/>
    </source>
</evidence>
<evidence type="ECO:0008006" key="2">
    <source>
        <dbReference type="Google" id="ProtNLM"/>
    </source>
</evidence>
<organism evidence="1">
    <name type="scientific">Salmonella phage SalP219</name>
    <dbReference type="NCBI Taxonomy" id="3158864"/>
    <lineage>
        <taxon>Viruses</taxon>
        <taxon>Duplodnaviria</taxon>
        <taxon>Heunggongvirae</taxon>
        <taxon>Uroviricota</taxon>
        <taxon>Caudoviricetes</taxon>
        <taxon>Vequintavirinae</taxon>
        <taxon>Seunavirus</taxon>
    </lineage>
</organism>